<feature type="transmembrane region" description="Helical" evidence="1">
    <location>
        <begin position="169"/>
        <end position="190"/>
    </location>
</feature>
<evidence type="ECO:0000313" key="3">
    <source>
        <dbReference type="Proteomes" id="UP001597427"/>
    </source>
</evidence>
<name>A0ABW5TIG2_9ENTE</name>
<sequence>MRKNFHEFRSVGLLLTFIGGAVDLYTYTHYGAFASAQTGNLILAITQGVNGEWEGMGKKLLSVLFFFIGVVTGKFMIRYFRQKGWTFWRLIILYVEAVLFLLISFKSVNSQTTFVTMAIAFVTSAQWISFDKINGRVYTSLFTTGNMKGLASSLHDYLVTKEQAAFDGFIHYLLVVLAFIIGAICSAFSYRFFHEKAIILVSLLFFYLAISQTILVLKFYRSDYE</sequence>
<dbReference type="RefSeq" id="WP_379980205.1">
    <property type="nucleotide sequence ID" value="NZ_JBHUMO010000027.1"/>
</dbReference>
<keyword evidence="3" id="KW-1185">Reference proteome</keyword>
<feature type="transmembrane region" description="Helical" evidence="1">
    <location>
        <begin position="86"/>
        <end position="105"/>
    </location>
</feature>
<feature type="transmembrane region" description="Helical" evidence="1">
    <location>
        <begin position="197"/>
        <end position="220"/>
    </location>
</feature>
<dbReference type="PANTHER" id="PTHR37314">
    <property type="entry name" value="SLR0142 PROTEIN"/>
    <property type="match status" value="1"/>
</dbReference>
<dbReference type="Proteomes" id="UP001597427">
    <property type="component" value="Unassembled WGS sequence"/>
</dbReference>
<dbReference type="PANTHER" id="PTHR37314:SF4">
    <property type="entry name" value="UPF0700 TRANSMEMBRANE PROTEIN YOAK"/>
    <property type="match status" value="1"/>
</dbReference>
<proteinExistence type="predicted"/>
<reference evidence="3" key="1">
    <citation type="journal article" date="2019" name="Int. J. Syst. Evol. Microbiol.">
        <title>The Global Catalogue of Microorganisms (GCM) 10K type strain sequencing project: providing services to taxonomists for standard genome sequencing and annotation.</title>
        <authorList>
            <consortium name="The Broad Institute Genomics Platform"/>
            <consortium name="The Broad Institute Genome Sequencing Center for Infectious Disease"/>
            <person name="Wu L."/>
            <person name="Ma J."/>
        </authorList>
    </citation>
    <scope>NUCLEOTIDE SEQUENCE [LARGE SCALE GENOMIC DNA]</scope>
    <source>
        <strain evidence="3">TISTR 932</strain>
    </source>
</reference>
<dbReference type="Pfam" id="PF06912">
    <property type="entry name" value="DUF1275"/>
    <property type="match status" value="1"/>
</dbReference>
<gene>
    <name evidence="2" type="ORF">ACFSR0_04170</name>
</gene>
<dbReference type="InterPro" id="IPR010699">
    <property type="entry name" value="DUF1275"/>
</dbReference>
<evidence type="ECO:0000313" key="2">
    <source>
        <dbReference type="EMBL" id="MFD2728624.1"/>
    </source>
</evidence>
<keyword evidence="1" id="KW-1133">Transmembrane helix</keyword>
<organism evidence="2 3">
    <name type="scientific">Enterococcus camelliae</name>
    <dbReference type="NCBI Taxonomy" id="453959"/>
    <lineage>
        <taxon>Bacteria</taxon>
        <taxon>Bacillati</taxon>
        <taxon>Bacillota</taxon>
        <taxon>Bacilli</taxon>
        <taxon>Lactobacillales</taxon>
        <taxon>Enterococcaceae</taxon>
        <taxon>Enterococcus</taxon>
    </lineage>
</organism>
<evidence type="ECO:0000256" key="1">
    <source>
        <dbReference type="SAM" id="Phobius"/>
    </source>
</evidence>
<feature type="transmembrane region" description="Helical" evidence="1">
    <location>
        <begin position="60"/>
        <end position="80"/>
    </location>
</feature>
<protein>
    <submittedName>
        <fullName evidence="2">YoaK family protein</fullName>
    </submittedName>
</protein>
<keyword evidence="1" id="KW-0812">Transmembrane</keyword>
<comment type="caution">
    <text evidence="2">The sequence shown here is derived from an EMBL/GenBank/DDBJ whole genome shotgun (WGS) entry which is preliminary data.</text>
</comment>
<accession>A0ABW5TIG2</accession>
<dbReference type="EMBL" id="JBHUMO010000027">
    <property type="protein sequence ID" value="MFD2728624.1"/>
    <property type="molecule type" value="Genomic_DNA"/>
</dbReference>
<keyword evidence="1" id="KW-0472">Membrane</keyword>